<keyword evidence="2 4" id="KW-0442">Lipid degradation</keyword>
<dbReference type="InterPro" id="IPR016035">
    <property type="entry name" value="Acyl_Trfase/lysoPLipase"/>
</dbReference>
<dbReference type="GeneID" id="36595784"/>
<evidence type="ECO:0000256" key="4">
    <source>
        <dbReference type="PROSITE-ProRule" id="PRU01161"/>
    </source>
</evidence>
<feature type="domain" description="PNPLA" evidence="6">
    <location>
        <begin position="116"/>
        <end position="388"/>
    </location>
</feature>
<feature type="compositionally biased region" description="Basic and acidic residues" evidence="5">
    <location>
        <begin position="201"/>
        <end position="212"/>
    </location>
</feature>
<feature type="region of interest" description="Disordered" evidence="5">
    <location>
        <begin position="41"/>
        <end position="71"/>
    </location>
</feature>
<dbReference type="GO" id="GO:0016042">
    <property type="term" value="P:lipid catabolic process"/>
    <property type="evidence" value="ECO:0007669"/>
    <property type="project" value="UniProtKB-UniRule"/>
</dbReference>
<dbReference type="Gene3D" id="3.40.1090.10">
    <property type="entry name" value="Cytosolic phospholipase A2 catalytic domain"/>
    <property type="match status" value="1"/>
</dbReference>
<sequence>MNASVEAIRPASPLVKEVAKALNSPTKSTFQFQHLEANLEADKIRPTSPRSGKLGENSTSHQRSPHSIGERPTSIAKEITFNKVDNVEERIKQATVLGKADKTRQFVLLWGYCFILTLDGGGVRGYSQLLILKALMDKVEAIERSRPLRNGKKVDSSFDPIPWPDVPLTSAERLRRQKSTATRPLSSSGSTILNNGIANGKAKEREQEPGKEKSRFYPHHYFDWIAGTSTGGLNAIMLSRLRMSVDDCLEEYADLAKQVFGKSRTLEKVVDKVVQDNLRKQEGDCFAMNPNMCRTIVYAWGHNKGTGHDVPVPFRSYAHHQRVKAGEETNGNKTSNPIEKAGPADSCLIWQAARATSAAPSYFNSIQIGQMEYIDGGFGLNNPSQKVFYEVSQVHRNIHEANALTVSIGTGISRFSRSKPGFLRRPIGWLNGAKKVSTDCEQYHQSMLQETVNGRRHGYHRLNVPEQATEDEAPKISVIGQLFKTLKTIVGQDIQPLDRGLGKIKLDEWKEKGIWRKESTKEEIYRVTQAYLQDSNVDKELDGIALSLVLQRRARSETPRWKAYALGIRYECPMVSERCPEETFAEEGDLRDHLIRCHRVGAGLSESKKEEKLKQFVNAGEYYEYHH</sequence>
<name>A0A2J6SFE7_9HELO</name>
<organism evidence="7 8">
    <name type="scientific">Hyaloscypha bicolor E</name>
    <dbReference type="NCBI Taxonomy" id="1095630"/>
    <lineage>
        <taxon>Eukaryota</taxon>
        <taxon>Fungi</taxon>
        <taxon>Dikarya</taxon>
        <taxon>Ascomycota</taxon>
        <taxon>Pezizomycotina</taxon>
        <taxon>Leotiomycetes</taxon>
        <taxon>Helotiales</taxon>
        <taxon>Hyaloscyphaceae</taxon>
        <taxon>Hyaloscypha</taxon>
        <taxon>Hyaloscypha bicolor</taxon>
    </lineage>
</organism>
<gene>
    <name evidence="7" type="ORF">K444DRAFT_671075</name>
</gene>
<dbReference type="InterPro" id="IPR002641">
    <property type="entry name" value="PNPLA_dom"/>
</dbReference>
<dbReference type="AlphaFoldDB" id="A0A2J6SFE7"/>
<feature type="short sequence motif" description="DGA/G" evidence="4">
    <location>
        <begin position="375"/>
        <end position="377"/>
    </location>
</feature>
<dbReference type="SUPFAM" id="SSF52151">
    <property type="entry name" value="FabD/lysophospholipase-like"/>
    <property type="match status" value="1"/>
</dbReference>
<dbReference type="Proteomes" id="UP000235371">
    <property type="component" value="Unassembled WGS sequence"/>
</dbReference>
<proteinExistence type="predicted"/>
<dbReference type="InParanoid" id="A0A2J6SFE7"/>
<keyword evidence="3 4" id="KW-0443">Lipid metabolism</keyword>
<evidence type="ECO:0000256" key="3">
    <source>
        <dbReference type="ARBA" id="ARBA00023098"/>
    </source>
</evidence>
<dbReference type="STRING" id="1095630.A0A2J6SFE7"/>
<dbReference type="PROSITE" id="PS51635">
    <property type="entry name" value="PNPLA"/>
    <property type="match status" value="1"/>
</dbReference>
<dbReference type="GO" id="GO:0046486">
    <property type="term" value="P:glycerolipid metabolic process"/>
    <property type="evidence" value="ECO:0007669"/>
    <property type="project" value="UniProtKB-ARBA"/>
</dbReference>
<evidence type="ECO:0000256" key="5">
    <source>
        <dbReference type="SAM" id="MobiDB-lite"/>
    </source>
</evidence>
<dbReference type="GO" id="GO:0016020">
    <property type="term" value="C:membrane"/>
    <property type="evidence" value="ECO:0007669"/>
    <property type="project" value="TreeGrafter"/>
</dbReference>
<evidence type="ECO:0000313" key="7">
    <source>
        <dbReference type="EMBL" id="PMD49470.1"/>
    </source>
</evidence>
<evidence type="ECO:0000256" key="1">
    <source>
        <dbReference type="ARBA" id="ARBA00022801"/>
    </source>
</evidence>
<reference evidence="7 8" key="1">
    <citation type="submission" date="2016-04" db="EMBL/GenBank/DDBJ databases">
        <title>A degradative enzymes factory behind the ericoid mycorrhizal symbiosis.</title>
        <authorList>
            <consortium name="DOE Joint Genome Institute"/>
            <person name="Martino E."/>
            <person name="Morin E."/>
            <person name="Grelet G."/>
            <person name="Kuo A."/>
            <person name="Kohler A."/>
            <person name="Daghino S."/>
            <person name="Barry K."/>
            <person name="Choi C."/>
            <person name="Cichocki N."/>
            <person name="Clum A."/>
            <person name="Copeland A."/>
            <person name="Hainaut M."/>
            <person name="Haridas S."/>
            <person name="Labutti K."/>
            <person name="Lindquist E."/>
            <person name="Lipzen A."/>
            <person name="Khouja H.-R."/>
            <person name="Murat C."/>
            <person name="Ohm R."/>
            <person name="Olson A."/>
            <person name="Spatafora J."/>
            <person name="Veneault-Fourrey C."/>
            <person name="Henrissat B."/>
            <person name="Grigoriev I."/>
            <person name="Martin F."/>
            <person name="Perotto S."/>
        </authorList>
    </citation>
    <scope>NUCLEOTIDE SEQUENCE [LARGE SCALE GENOMIC DNA]</scope>
    <source>
        <strain evidence="7 8">E</strain>
    </source>
</reference>
<keyword evidence="1 4" id="KW-0378">Hydrolase</keyword>
<keyword evidence="8" id="KW-1185">Reference proteome</keyword>
<dbReference type="OrthoDB" id="1658288at2759"/>
<evidence type="ECO:0000313" key="8">
    <source>
        <dbReference type="Proteomes" id="UP000235371"/>
    </source>
</evidence>
<feature type="short sequence motif" description="GXSXG" evidence="4">
    <location>
        <begin position="227"/>
        <end position="231"/>
    </location>
</feature>
<dbReference type="PANTHER" id="PTHR24185:SF1">
    <property type="entry name" value="CALCIUM-INDEPENDENT PHOSPHOLIPASE A2-GAMMA"/>
    <property type="match status" value="1"/>
</dbReference>
<feature type="active site" description="Nucleophile" evidence="4">
    <location>
        <position position="229"/>
    </location>
</feature>
<dbReference type="PANTHER" id="PTHR24185">
    <property type="entry name" value="CALCIUM-INDEPENDENT PHOSPHOLIPASE A2-GAMMA"/>
    <property type="match status" value="1"/>
</dbReference>
<dbReference type="Pfam" id="PF01734">
    <property type="entry name" value="Patatin"/>
    <property type="match status" value="1"/>
</dbReference>
<dbReference type="GO" id="GO:0019369">
    <property type="term" value="P:arachidonate metabolic process"/>
    <property type="evidence" value="ECO:0007669"/>
    <property type="project" value="TreeGrafter"/>
</dbReference>
<evidence type="ECO:0000256" key="2">
    <source>
        <dbReference type="ARBA" id="ARBA00022963"/>
    </source>
</evidence>
<feature type="compositionally biased region" description="Polar residues" evidence="5">
    <location>
        <begin position="179"/>
        <end position="197"/>
    </location>
</feature>
<feature type="region of interest" description="Disordered" evidence="5">
    <location>
        <begin position="173"/>
        <end position="212"/>
    </location>
</feature>
<protein>
    <submittedName>
        <fullName evidence="7">FabD/lysophospholipase-like protein</fullName>
    </submittedName>
</protein>
<dbReference type="EMBL" id="KZ613921">
    <property type="protein sequence ID" value="PMD49470.1"/>
    <property type="molecule type" value="Genomic_DNA"/>
</dbReference>
<dbReference type="GO" id="GO:0047499">
    <property type="term" value="F:calcium-independent phospholipase A2 activity"/>
    <property type="evidence" value="ECO:0007669"/>
    <property type="project" value="TreeGrafter"/>
</dbReference>
<accession>A0A2J6SFE7</accession>
<dbReference type="RefSeq" id="XP_024726374.1">
    <property type="nucleotide sequence ID" value="XM_024887708.1"/>
</dbReference>
<feature type="short sequence motif" description="GXGXXG" evidence="4">
    <location>
        <begin position="120"/>
        <end position="125"/>
    </location>
</feature>
<evidence type="ECO:0000259" key="6">
    <source>
        <dbReference type="PROSITE" id="PS51635"/>
    </source>
</evidence>
<feature type="active site" description="Proton acceptor" evidence="4">
    <location>
        <position position="375"/>
    </location>
</feature>